<name>A0A4P6P180_9GAMM</name>
<dbReference type="Proteomes" id="UP000290244">
    <property type="component" value="Chromosome"/>
</dbReference>
<reference evidence="1 2" key="1">
    <citation type="submission" date="2018-12" db="EMBL/GenBank/DDBJ databases">
        <title>Complete genome of Litorilituus sediminis.</title>
        <authorList>
            <person name="Liu A."/>
            <person name="Rong J."/>
        </authorList>
    </citation>
    <scope>NUCLEOTIDE SEQUENCE [LARGE SCALE GENOMIC DNA]</scope>
    <source>
        <strain evidence="1 2">JCM 17549</strain>
    </source>
</reference>
<dbReference type="AlphaFoldDB" id="A0A4P6P180"/>
<proteinExistence type="predicted"/>
<dbReference type="KEGG" id="lsd:EMK97_04220"/>
<dbReference type="PROSITE" id="PS51257">
    <property type="entry name" value="PROKAR_LIPOPROTEIN"/>
    <property type="match status" value="1"/>
</dbReference>
<dbReference type="OrthoDB" id="6400303at2"/>
<evidence type="ECO:0000313" key="2">
    <source>
        <dbReference type="Proteomes" id="UP000290244"/>
    </source>
</evidence>
<keyword evidence="2" id="KW-1185">Reference proteome</keyword>
<evidence type="ECO:0000313" key="1">
    <source>
        <dbReference type="EMBL" id="QBG34996.1"/>
    </source>
</evidence>
<dbReference type="EMBL" id="CP034759">
    <property type="protein sequence ID" value="QBG34996.1"/>
    <property type="molecule type" value="Genomic_DNA"/>
</dbReference>
<accession>A0A4P6P180</accession>
<organism evidence="1 2">
    <name type="scientific">Litorilituus sediminis</name>
    <dbReference type="NCBI Taxonomy" id="718192"/>
    <lineage>
        <taxon>Bacteria</taxon>
        <taxon>Pseudomonadati</taxon>
        <taxon>Pseudomonadota</taxon>
        <taxon>Gammaproteobacteria</taxon>
        <taxon>Alteromonadales</taxon>
        <taxon>Colwelliaceae</taxon>
        <taxon>Litorilituus</taxon>
    </lineage>
</organism>
<protein>
    <recommendedName>
        <fullName evidence="3">Lipoprotein</fullName>
    </recommendedName>
</protein>
<gene>
    <name evidence="1" type="ORF">EMK97_04220</name>
</gene>
<evidence type="ECO:0008006" key="3">
    <source>
        <dbReference type="Google" id="ProtNLM"/>
    </source>
</evidence>
<sequence length="179" mass="19844">MKHTWLTVLLSSMLVISCGGSGGDSSTDIPKSDDITNLANTAWIKECSPYNKLSSDDSNTAWNVITKLSIDDELKSTYRTEYFRPEDTLCETREFDSIDVSTFDIKSKVISDESIAAYGLNETFIYNSGNGVTSPMYTLIYVNSERLYFGQSSGANTGETASTRHSSISLDNYFIQQVN</sequence>
<dbReference type="RefSeq" id="WP_130599738.1">
    <property type="nucleotide sequence ID" value="NZ_CP034759.1"/>
</dbReference>